<organism evidence="2 3">
    <name type="scientific">Portunus trituberculatus</name>
    <name type="common">Swimming crab</name>
    <name type="synonym">Neptunus trituberculatus</name>
    <dbReference type="NCBI Taxonomy" id="210409"/>
    <lineage>
        <taxon>Eukaryota</taxon>
        <taxon>Metazoa</taxon>
        <taxon>Ecdysozoa</taxon>
        <taxon>Arthropoda</taxon>
        <taxon>Crustacea</taxon>
        <taxon>Multicrustacea</taxon>
        <taxon>Malacostraca</taxon>
        <taxon>Eumalacostraca</taxon>
        <taxon>Eucarida</taxon>
        <taxon>Decapoda</taxon>
        <taxon>Pleocyemata</taxon>
        <taxon>Brachyura</taxon>
        <taxon>Eubrachyura</taxon>
        <taxon>Portunoidea</taxon>
        <taxon>Portunidae</taxon>
        <taxon>Portuninae</taxon>
        <taxon>Portunus</taxon>
    </lineage>
</organism>
<evidence type="ECO:0000313" key="2">
    <source>
        <dbReference type="EMBL" id="MPC28412.1"/>
    </source>
</evidence>
<dbReference type="AlphaFoldDB" id="A0A5B7E310"/>
<accession>A0A5B7E310</accession>
<keyword evidence="3" id="KW-1185">Reference proteome</keyword>
<gene>
    <name evidence="2" type="ORF">E2C01_021616</name>
</gene>
<feature type="compositionally biased region" description="Polar residues" evidence="1">
    <location>
        <begin position="84"/>
        <end position="93"/>
    </location>
</feature>
<dbReference type="Proteomes" id="UP000324222">
    <property type="component" value="Unassembled WGS sequence"/>
</dbReference>
<feature type="compositionally biased region" description="Polar residues" evidence="1">
    <location>
        <begin position="54"/>
        <end position="65"/>
    </location>
</feature>
<protein>
    <submittedName>
        <fullName evidence="2">Uncharacterized protein</fullName>
    </submittedName>
</protein>
<dbReference type="EMBL" id="VSRR010001909">
    <property type="protein sequence ID" value="MPC28412.1"/>
    <property type="molecule type" value="Genomic_DNA"/>
</dbReference>
<name>A0A5B7E310_PORTR</name>
<reference evidence="2 3" key="1">
    <citation type="submission" date="2019-05" db="EMBL/GenBank/DDBJ databases">
        <title>Another draft genome of Portunus trituberculatus and its Hox gene families provides insights of decapod evolution.</title>
        <authorList>
            <person name="Jeong J.-H."/>
            <person name="Song I."/>
            <person name="Kim S."/>
            <person name="Choi T."/>
            <person name="Kim D."/>
            <person name="Ryu S."/>
            <person name="Kim W."/>
        </authorList>
    </citation>
    <scope>NUCLEOTIDE SEQUENCE [LARGE SCALE GENOMIC DNA]</scope>
    <source>
        <tissue evidence="2">Muscle</tissue>
    </source>
</reference>
<feature type="region of interest" description="Disordered" evidence="1">
    <location>
        <begin position="1"/>
        <end position="93"/>
    </location>
</feature>
<feature type="compositionally biased region" description="Polar residues" evidence="1">
    <location>
        <begin position="1"/>
        <end position="25"/>
    </location>
</feature>
<comment type="caution">
    <text evidence="2">The sequence shown here is derived from an EMBL/GenBank/DDBJ whole genome shotgun (WGS) entry which is preliminary data.</text>
</comment>
<sequence length="93" mass="10035">MDPRVSLTQRRVSWQGDNHSGSWGSDNGAVEPEEAGVQAPRRERSASRGRLAGSQRQGQSTTTHGLQRRGQPVGVICARGWTPSRRQGQGVAS</sequence>
<proteinExistence type="predicted"/>
<evidence type="ECO:0000313" key="3">
    <source>
        <dbReference type="Proteomes" id="UP000324222"/>
    </source>
</evidence>
<evidence type="ECO:0000256" key="1">
    <source>
        <dbReference type="SAM" id="MobiDB-lite"/>
    </source>
</evidence>